<comment type="caution">
    <text evidence="2">The sequence shown here is derived from an EMBL/GenBank/DDBJ whole genome shotgun (WGS) entry which is preliminary data.</text>
</comment>
<sequence>MKSTNNMQKKEVNKPTLEQAQKTARRNNAPEFIPGASPYYNLYCFFYRLCHGEETSKQDQPTASFQHGK</sequence>
<dbReference type="EMBL" id="DACSEI010000041">
    <property type="protein sequence ID" value="HAT1597489.1"/>
    <property type="molecule type" value="Genomic_DNA"/>
</dbReference>
<gene>
    <name evidence="2" type="ORF">I8Y58_002740</name>
</gene>
<proteinExistence type="predicted"/>
<protein>
    <submittedName>
        <fullName evidence="2">Uncharacterized protein</fullName>
    </submittedName>
</protein>
<dbReference type="Proteomes" id="UP000861567">
    <property type="component" value="Unassembled WGS sequence"/>
</dbReference>
<feature type="region of interest" description="Disordered" evidence="1">
    <location>
        <begin position="1"/>
        <end position="32"/>
    </location>
</feature>
<evidence type="ECO:0000313" key="2">
    <source>
        <dbReference type="EMBL" id="HAT1597489.1"/>
    </source>
</evidence>
<reference evidence="2" key="1">
    <citation type="journal article" date="2018" name="Genome Biol.">
        <title>SKESA: strategic k-mer extension for scrupulous assemblies.</title>
        <authorList>
            <person name="Souvorov A."/>
            <person name="Agarwala R."/>
            <person name="Lipman D.J."/>
        </authorList>
    </citation>
    <scope>NUCLEOTIDE SEQUENCE</scope>
    <source>
        <strain evidence="2">D3612</strain>
    </source>
</reference>
<evidence type="ECO:0000256" key="1">
    <source>
        <dbReference type="SAM" id="MobiDB-lite"/>
    </source>
</evidence>
<evidence type="ECO:0000313" key="3">
    <source>
        <dbReference type="Proteomes" id="UP000861567"/>
    </source>
</evidence>
<dbReference type="AlphaFoldDB" id="A0AAN5R6A5"/>
<name>A0AAN5R6A5_LEGPN</name>
<organism evidence="2 3">
    <name type="scientific">Legionella pneumophila</name>
    <dbReference type="NCBI Taxonomy" id="446"/>
    <lineage>
        <taxon>Bacteria</taxon>
        <taxon>Pseudomonadati</taxon>
        <taxon>Pseudomonadota</taxon>
        <taxon>Gammaproteobacteria</taxon>
        <taxon>Legionellales</taxon>
        <taxon>Legionellaceae</taxon>
        <taxon>Legionella</taxon>
    </lineage>
</organism>
<reference evidence="2" key="2">
    <citation type="submission" date="2020-11" db="EMBL/GenBank/DDBJ databases">
        <authorList>
            <consortium name="NCBI Pathogen Detection Project"/>
        </authorList>
    </citation>
    <scope>NUCLEOTIDE SEQUENCE</scope>
    <source>
        <strain evidence="2">D3612</strain>
    </source>
</reference>
<accession>A0AAN5R6A5</accession>